<gene>
    <name evidence="2" type="primary">guaA_1</name>
    <name evidence="2" type="ORF">RL72_01443</name>
</gene>
<dbReference type="EMBL" id="JYIT01000070">
    <property type="protein sequence ID" value="KJL25375.1"/>
    <property type="molecule type" value="Genomic_DNA"/>
</dbReference>
<accession>A0A0F0KZ48</accession>
<dbReference type="InterPro" id="IPR044992">
    <property type="entry name" value="ChyE-like"/>
</dbReference>
<dbReference type="Gene3D" id="3.40.50.880">
    <property type="match status" value="1"/>
</dbReference>
<dbReference type="InterPro" id="IPR029062">
    <property type="entry name" value="Class_I_gatase-like"/>
</dbReference>
<protein>
    <submittedName>
        <fullName evidence="2">GMP synthase [glutamine-hydrolyzing]</fullName>
        <ecNumber evidence="2">6.3.5.2</ecNumber>
    </submittedName>
</protein>
<feature type="domain" description="Glutamine amidotransferase" evidence="1">
    <location>
        <begin position="50"/>
        <end position="201"/>
    </location>
</feature>
<dbReference type="PANTHER" id="PTHR42695:SF5">
    <property type="entry name" value="GLUTAMINE AMIDOTRANSFERASE YLR126C-RELATED"/>
    <property type="match status" value="1"/>
</dbReference>
<dbReference type="RefSeq" id="WP_045250148.1">
    <property type="nucleotide sequence ID" value="NZ_CP099706.1"/>
</dbReference>
<keyword evidence="2" id="KW-0436">Ligase</keyword>
<dbReference type="AlphaFoldDB" id="A0A0F0KZ48"/>
<dbReference type="CDD" id="cd01741">
    <property type="entry name" value="GATase1_1"/>
    <property type="match status" value="1"/>
</dbReference>
<dbReference type="OrthoDB" id="5196541at2"/>
<reference evidence="2 3" key="1">
    <citation type="submission" date="2015-02" db="EMBL/GenBank/DDBJ databases">
        <title>Draft genome sequences of ten Microbacterium spp. with emphasis on heavy metal contaminated environments.</title>
        <authorList>
            <person name="Corretto E."/>
        </authorList>
    </citation>
    <scope>NUCLEOTIDE SEQUENCE [LARGE SCALE GENOMIC DNA]</scope>
    <source>
        <strain evidence="2 3">DSM 23848</strain>
    </source>
</reference>
<dbReference type="Proteomes" id="UP000033448">
    <property type="component" value="Unassembled WGS sequence"/>
</dbReference>
<sequence length="246" mass="26579">MASLLYVGVRPELDAATAERASFRVALGVGPEALDRVDLTTTPLPEDAFDRYAGFVIGGSPFNVTDVRKSETQRRVEADLERIAARAIDGATTAFFTCFGIGVVTRLLGGVVGSDNPEEAAAAEIRTTPEGTEDPLFAAAGPRFHAFTAHKEGSTQPPPGAVLLAGNDACPVQAYRVGADLYATQFHPEPSPRDFADRMVFYRTTGYFDPDAFHTVQEAILESVVTEPSRILHRFGARALARHRDR</sequence>
<dbReference type="PANTHER" id="PTHR42695">
    <property type="entry name" value="GLUTAMINE AMIDOTRANSFERASE YLR126C-RELATED"/>
    <property type="match status" value="1"/>
</dbReference>
<dbReference type="SUPFAM" id="SSF52317">
    <property type="entry name" value="Class I glutamine amidotransferase-like"/>
    <property type="match status" value="1"/>
</dbReference>
<evidence type="ECO:0000313" key="2">
    <source>
        <dbReference type="EMBL" id="KJL25375.1"/>
    </source>
</evidence>
<dbReference type="Pfam" id="PF00117">
    <property type="entry name" value="GATase"/>
    <property type="match status" value="1"/>
</dbReference>
<dbReference type="GO" id="GO:0005829">
    <property type="term" value="C:cytosol"/>
    <property type="evidence" value="ECO:0007669"/>
    <property type="project" value="TreeGrafter"/>
</dbReference>
<dbReference type="InterPro" id="IPR017926">
    <property type="entry name" value="GATASE"/>
</dbReference>
<evidence type="ECO:0000313" key="3">
    <source>
        <dbReference type="Proteomes" id="UP000033448"/>
    </source>
</evidence>
<dbReference type="PATRIC" id="fig|582680.7.peg.1481"/>
<dbReference type="EC" id="6.3.5.2" evidence="2"/>
<dbReference type="GO" id="GO:0003922">
    <property type="term" value="F:GMP synthase (glutamine-hydrolyzing) activity"/>
    <property type="evidence" value="ECO:0007669"/>
    <property type="project" value="UniProtKB-EC"/>
</dbReference>
<proteinExistence type="predicted"/>
<evidence type="ECO:0000259" key="1">
    <source>
        <dbReference type="Pfam" id="PF00117"/>
    </source>
</evidence>
<comment type="caution">
    <text evidence="2">The sequence shown here is derived from an EMBL/GenBank/DDBJ whole genome shotgun (WGS) entry which is preliminary data.</text>
</comment>
<name>A0A0F0KZ48_9MICO</name>
<keyword evidence="3" id="KW-1185">Reference proteome</keyword>
<organism evidence="2 3">
    <name type="scientific">Microbacterium azadirachtae</name>
    <dbReference type="NCBI Taxonomy" id="582680"/>
    <lineage>
        <taxon>Bacteria</taxon>
        <taxon>Bacillati</taxon>
        <taxon>Actinomycetota</taxon>
        <taxon>Actinomycetes</taxon>
        <taxon>Micrococcales</taxon>
        <taxon>Microbacteriaceae</taxon>
        <taxon>Microbacterium</taxon>
    </lineage>
</organism>